<protein>
    <submittedName>
        <fullName evidence="1">Uncharacterized protein</fullName>
    </submittedName>
</protein>
<feature type="non-terminal residue" evidence="1">
    <location>
        <position position="56"/>
    </location>
</feature>
<dbReference type="AlphaFoldDB" id="E8LRY3"/>
<gene>
    <name evidence="1" type="ORF">VIBR0546_08832</name>
</gene>
<evidence type="ECO:0000313" key="1">
    <source>
        <dbReference type="EMBL" id="EGA66542.1"/>
    </source>
</evidence>
<sequence length="56" mass="6107">MSEGSVATFTINLSNPVDDVVTLDLRTKVNGKKNTAEEDDIGEMRAYYIDANSPEA</sequence>
<accession>E8LRY3</accession>
<dbReference type="Proteomes" id="UP000004371">
    <property type="component" value="Unassembled WGS sequence"/>
</dbReference>
<organism evidence="1 2">
    <name type="scientific">Vibrio brasiliensis LMG 20546</name>
    <dbReference type="NCBI Taxonomy" id="945543"/>
    <lineage>
        <taxon>Bacteria</taxon>
        <taxon>Pseudomonadati</taxon>
        <taxon>Pseudomonadota</taxon>
        <taxon>Gammaproteobacteria</taxon>
        <taxon>Vibrionales</taxon>
        <taxon>Vibrionaceae</taxon>
        <taxon>Vibrio</taxon>
        <taxon>Vibrio oreintalis group</taxon>
    </lineage>
</organism>
<keyword evidence="2" id="KW-1185">Reference proteome</keyword>
<proteinExistence type="predicted"/>
<name>E8LRY3_9VIBR</name>
<dbReference type="EMBL" id="AEVS01000039">
    <property type="protein sequence ID" value="EGA66542.1"/>
    <property type="molecule type" value="Genomic_DNA"/>
</dbReference>
<evidence type="ECO:0000313" key="2">
    <source>
        <dbReference type="Proteomes" id="UP000004371"/>
    </source>
</evidence>
<reference evidence="1 2" key="1">
    <citation type="journal article" date="2012" name="Int. J. Syst. Evol. Microbiol.">
        <title>Vibrio caribbeanicus sp. nov., isolated from the marine sponge Scleritoderma cyanea.</title>
        <authorList>
            <person name="Hoffmann M."/>
            <person name="Monday S.R."/>
            <person name="Allard M.W."/>
            <person name="Strain E.A."/>
            <person name="Whittaker P."/>
            <person name="Naum M."/>
            <person name="McCarthy P.J."/>
            <person name="Lopez J.V."/>
            <person name="Fischer M."/>
            <person name="Brown E.W."/>
        </authorList>
    </citation>
    <scope>NUCLEOTIDE SEQUENCE [LARGE SCALE GENOMIC DNA]</scope>
    <source>
        <strain evidence="1 2">LMG 20546</strain>
    </source>
</reference>
<comment type="caution">
    <text evidence="1">The sequence shown here is derived from an EMBL/GenBank/DDBJ whole genome shotgun (WGS) entry which is preliminary data.</text>
</comment>